<dbReference type="AlphaFoldDB" id="A0A7W3J8K0"/>
<feature type="compositionally biased region" description="Low complexity" evidence="1">
    <location>
        <begin position="56"/>
        <end position="71"/>
    </location>
</feature>
<feature type="region of interest" description="Disordered" evidence="1">
    <location>
        <begin position="1"/>
        <end position="144"/>
    </location>
</feature>
<proteinExistence type="predicted"/>
<dbReference type="InterPro" id="IPR012788">
    <property type="entry name" value="Decarb_PcaC"/>
</dbReference>
<comment type="caution">
    <text evidence="3">The sequence shown here is derived from an EMBL/GenBank/DDBJ whole genome shotgun (WGS) entry which is preliminary data.</text>
</comment>
<protein>
    <submittedName>
        <fullName evidence="3">4-carboxymuconolactone decarboxylase</fullName>
    </submittedName>
</protein>
<reference evidence="3 4" key="1">
    <citation type="submission" date="2020-07" db="EMBL/GenBank/DDBJ databases">
        <title>Sequencing the genomes of 1000 actinobacteria strains.</title>
        <authorList>
            <person name="Klenk H.-P."/>
        </authorList>
    </citation>
    <scope>NUCLEOTIDE SEQUENCE [LARGE SCALE GENOMIC DNA]</scope>
    <source>
        <strain evidence="3 4">DSM 44121</strain>
    </source>
</reference>
<dbReference type="NCBIfam" id="TIGR02425">
    <property type="entry name" value="decarb_PcaC"/>
    <property type="match status" value="1"/>
</dbReference>
<feature type="compositionally biased region" description="Basic and acidic residues" evidence="1">
    <location>
        <begin position="132"/>
        <end position="144"/>
    </location>
</feature>
<dbReference type="GO" id="GO:0051920">
    <property type="term" value="F:peroxiredoxin activity"/>
    <property type="evidence" value="ECO:0007669"/>
    <property type="project" value="InterPro"/>
</dbReference>
<dbReference type="Proteomes" id="UP000540568">
    <property type="component" value="Unassembled WGS sequence"/>
</dbReference>
<keyword evidence="4" id="KW-1185">Reference proteome</keyword>
<dbReference type="SUPFAM" id="SSF69118">
    <property type="entry name" value="AhpD-like"/>
    <property type="match status" value="1"/>
</dbReference>
<dbReference type="Gene3D" id="1.20.1290.10">
    <property type="entry name" value="AhpD-like"/>
    <property type="match status" value="1"/>
</dbReference>
<dbReference type="InterPro" id="IPR003779">
    <property type="entry name" value="CMD-like"/>
</dbReference>
<evidence type="ECO:0000313" key="3">
    <source>
        <dbReference type="EMBL" id="MBA8808220.1"/>
    </source>
</evidence>
<dbReference type="InterPro" id="IPR052512">
    <property type="entry name" value="4CMD/NDH-1_regulator"/>
</dbReference>
<evidence type="ECO:0000259" key="2">
    <source>
        <dbReference type="Pfam" id="PF02627"/>
    </source>
</evidence>
<feature type="domain" description="Carboxymuconolactone decarboxylase-like" evidence="2">
    <location>
        <begin position="171"/>
        <end position="254"/>
    </location>
</feature>
<evidence type="ECO:0000313" key="4">
    <source>
        <dbReference type="Proteomes" id="UP000540568"/>
    </source>
</evidence>
<evidence type="ECO:0000256" key="1">
    <source>
        <dbReference type="SAM" id="MobiDB-lite"/>
    </source>
</evidence>
<name>A0A7W3J8K0_9MICO</name>
<dbReference type="PANTHER" id="PTHR33570:SF2">
    <property type="entry name" value="CARBOXYMUCONOLACTONE DECARBOXYLASE-LIKE DOMAIN-CONTAINING PROTEIN"/>
    <property type="match status" value="1"/>
</dbReference>
<gene>
    <name evidence="3" type="ORF">FHX71_002162</name>
</gene>
<dbReference type="PANTHER" id="PTHR33570">
    <property type="entry name" value="4-CARBOXYMUCONOLACTONE DECARBOXYLASE FAMILY PROTEIN"/>
    <property type="match status" value="1"/>
</dbReference>
<organism evidence="3 4">
    <name type="scientific">Promicromonospora sukumoe</name>
    <dbReference type="NCBI Taxonomy" id="88382"/>
    <lineage>
        <taxon>Bacteria</taxon>
        <taxon>Bacillati</taxon>
        <taxon>Actinomycetota</taxon>
        <taxon>Actinomycetes</taxon>
        <taxon>Micrococcales</taxon>
        <taxon>Promicromonosporaceae</taxon>
        <taxon>Promicromonospora</taxon>
    </lineage>
</organism>
<dbReference type="EMBL" id="JACGWV010000001">
    <property type="protein sequence ID" value="MBA8808220.1"/>
    <property type="molecule type" value="Genomic_DNA"/>
</dbReference>
<feature type="compositionally biased region" description="Acidic residues" evidence="1">
    <location>
        <begin position="40"/>
        <end position="52"/>
    </location>
</feature>
<dbReference type="Pfam" id="PF02627">
    <property type="entry name" value="CMD"/>
    <property type="match status" value="1"/>
</dbReference>
<dbReference type="InterPro" id="IPR029032">
    <property type="entry name" value="AhpD-like"/>
</dbReference>
<accession>A0A7W3J8K0</accession>
<sequence>MTDSSEVQNSGAASDGDDPASNSDPASNGGEALEERATLESDETVDAGEALDTDVTSTSNATSSSGGTINSRGTTNSGGASASDDPVSDRGPASNASEPPGSGESARGSSEPHSGDARSRAVSLGSIGPLSRRPERGDDVRRHDGAAVRRQVLGDRHVDSAIVGTTSFTADFQDLITRYAWGEIWTRPGLDRRSRSMITLTALVAGGHWDELAMHVRAAVRNGLSVDEIKEVLLQTAIYCSVPSANRAFKIAQDTLHEEGLA</sequence>
<feature type="compositionally biased region" description="Polar residues" evidence="1">
    <location>
        <begin position="1"/>
        <end position="12"/>
    </location>
</feature>